<dbReference type="EMBL" id="VDMD01000003">
    <property type="protein sequence ID" value="TRM67199.1"/>
    <property type="molecule type" value="Genomic_DNA"/>
</dbReference>
<dbReference type="PROSITE" id="PS00036">
    <property type="entry name" value="BZIP_BASIC"/>
    <property type="match status" value="1"/>
</dbReference>
<comment type="caution">
    <text evidence="3">The sequence shown here is derived from an EMBL/GenBank/DDBJ whole genome shotgun (WGS) entry which is preliminary data.</text>
</comment>
<dbReference type="Gene3D" id="1.20.5.170">
    <property type="match status" value="1"/>
</dbReference>
<reference evidence="3 4" key="1">
    <citation type="journal article" date="2019" name="New Phytol.">
        <title>Comparative genomics reveals unique wood-decay strategies and fruiting body development in the Schizophyllaceae.</title>
        <authorList>
            <person name="Almasi E."/>
            <person name="Sahu N."/>
            <person name="Krizsan K."/>
            <person name="Balint B."/>
            <person name="Kovacs G.M."/>
            <person name="Kiss B."/>
            <person name="Cseklye J."/>
            <person name="Drula E."/>
            <person name="Henrissat B."/>
            <person name="Nagy I."/>
            <person name="Chovatia M."/>
            <person name="Adam C."/>
            <person name="LaButti K."/>
            <person name="Lipzen A."/>
            <person name="Riley R."/>
            <person name="Grigoriev I.V."/>
            <person name="Nagy L.G."/>
        </authorList>
    </citation>
    <scope>NUCLEOTIDE SEQUENCE [LARGE SCALE GENOMIC DNA]</scope>
    <source>
        <strain evidence="3 4">NL-1724</strain>
    </source>
</reference>
<dbReference type="GO" id="GO:0003700">
    <property type="term" value="F:DNA-binding transcription factor activity"/>
    <property type="evidence" value="ECO:0007669"/>
    <property type="project" value="InterPro"/>
</dbReference>
<feature type="compositionally biased region" description="Low complexity" evidence="1">
    <location>
        <begin position="154"/>
        <end position="174"/>
    </location>
</feature>
<evidence type="ECO:0000313" key="3">
    <source>
        <dbReference type="EMBL" id="TRM67199.1"/>
    </source>
</evidence>
<dbReference type="Proteomes" id="UP000320762">
    <property type="component" value="Unassembled WGS sequence"/>
</dbReference>
<proteinExistence type="predicted"/>
<sequence length="243" mass="26664">MASNSSQHSSHIDRPERSRNAKAQARHRAKRKAYIEQLEQTVAKLQLALGMPAEQLSVLPPPSIRIRELEVENARLGQENEELRQALNNKNSNGAGENSHGPGLSDFSSNRDSRRRRDDDYLVPSLDMTSPIDRMTPPSLTIPSGTHLQPYSPHPLSTQASSSSSGYSLPSGSHNQSPFHHTMPPTPSSGSSSPTRSPIMTHPSGGYSSYAASQQHIKIEEDAYMPIIIPVRILSSVYILPWG</sequence>
<feature type="region of interest" description="Disordered" evidence="1">
    <location>
        <begin position="1"/>
        <end position="32"/>
    </location>
</feature>
<feature type="compositionally biased region" description="Low complexity" evidence="1">
    <location>
        <begin position="188"/>
        <end position="198"/>
    </location>
</feature>
<dbReference type="CDD" id="cd14686">
    <property type="entry name" value="bZIP"/>
    <property type="match status" value="1"/>
</dbReference>
<dbReference type="AlphaFoldDB" id="A0A550CR31"/>
<gene>
    <name evidence="3" type="ORF">BD626DRAFT_546118</name>
</gene>
<name>A0A550CR31_9AGAR</name>
<keyword evidence="4" id="KW-1185">Reference proteome</keyword>
<feature type="region of interest" description="Disordered" evidence="1">
    <location>
        <begin position="89"/>
        <end position="207"/>
    </location>
</feature>
<feature type="domain" description="BZIP" evidence="2">
    <location>
        <begin position="17"/>
        <end position="30"/>
    </location>
</feature>
<evidence type="ECO:0000256" key="1">
    <source>
        <dbReference type="SAM" id="MobiDB-lite"/>
    </source>
</evidence>
<dbReference type="STRING" id="97359.A0A550CR31"/>
<protein>
    <recommendedName>
        <fullName evidence="2">BZIP domain-containing protein</fullName>
    </recommendedName>
</protein>
<evidence type="ECO:0000313" key="4">
    <source>
        <dbReference type="Proteomes" id="UP000320762"/>
    </source>
</evidence>
<feature type="compositionally biased region" description="Basic and acidic residues" evidence="1">
    <location>
        <begin position="10"/>
        <end position="19"/>
    </location>
</feature>
<feature type="compositionally biased region" description="Polar residues" evidence="1">
    <location>
        <begin position="138"/>
        <end position="149"/>
    </location>
</feature>
<organism evidence="3 4">
    <name type="scientific">Schizophyllum amplum</name>
    <dbReference type="NCBI Taxonomy" id="97359"/>
    <lineage>
        <taxon>Eukaryota</taxon>
        <taxon>Fungi</taxon>
        <taxon>Dikarya</taxon>
        <taxon>Basidiomycota</taxon>
        <taxon>Agaricomycotina</taxon>
        <taxon>Agaricomycetes</taxon>
        <taxon>Agaricomycetidae</taxon>
        <taxon>Agaricales</taxon>
        <taxon>Schizophyllaceae</taxon>
        <taxon>Schizophyllum</taxon>
    </lineage>
</organism>
<dbReference type="InterPro" id="IPR004827">
    <property type="entry name" value="bZIP"/>
</dbReference>
<feature type="compositionally biased region" description="Basic and acidic residues" evidence="1">
    <location>
        <begin position="109"/>
        <end position="120"/>
    </location>
</feature>
<evidence type="ECO:0000259" key="2">
    <source>
        <dbReference type="PROSITE" id="PS00036"/>
    </source>
</evidence>
<dbReference type="OrthoDB" id="3257643at2759"/>
<accession>A0A550CR31</accession>